<name>A0A937X9P3_UNCEI</name>
<dbReference type="Gene3D" id="3.40.720.10">
    <property type="entry name" value="Alkaline Phosphatase, subunit A"/>
    <property type="match status" value="1"/>
</dbReference>
<keyword evidence="1" id="KW-0732">Signal</keyword>
<comment type="caution">
    <text evidence="2">The sequence shown here is derived from an EMBL/GenBank/DDBJ whole genome shotgun (WGS) entry which is preliminary data.</text>
</comment>
<dbReference type="Proteomes" id="UP000748308">
    <property type="component" value="Unassembled WGS sequence"/>
</dbReference>
<gene>
    <name evidence="2" type="ORF">FJY75_11615</name>
</gene>
<feature type="non-terminal residue" evidence="2">
    <location>
        <position position="360"/>
    </location>
</feature>
<dbReference type="EMBL" id="VGIY01000375">
    <property type="protein sequence ID" value="MBM3318488.1"/>
    <property type="molecule type" value="Genomic_DNA"/>
</dbReference>
<evidence type="ECO:0000313" key="3">
    <source>
        <dbReference type="Proteomes" id="UP000748308"/>
    </source>
</evidence>
<organism evidence="2 3">
    <name type="scientific">Eiseniibacteriota bacterium</name>
    <dbReference type="NCBI Taxonomy" id="2212470"/>
    <lineage>
        <taxon>Bacteria</taxon>
        <taxon>Candidatus Eiseniibacteriota</taxon>
    </lineage>
</organism>
<proteinExistence type="predicted"/>
<protein>
    <recommendedName>
        <fullName evidence="4">Metalloenzyme domain-containing protein</fullName>
    </recommendedName>
</protein>
<evidence type="ECO:0000313" key="2">
    <source>
        <dbReference type="EMBL" id="MBM3318488.1"/>
    </source>
</evidence>
<dbReference type="AlphaFoldDB" id="A0A937X9P3"/>
<dbReference type="InterPro" id="IPR017850">
    <property type="entry name" value="Alkaline_phosphatase_core_sf"/>
</dbReference>
<accession>A0A937X9P3</accession>
<feature type="chain" id="PRO_5037136956" description="Metalloenzyme domain-containing protein" evidence="1">
    <location>
        <begin position="27"/>
        <end position="360"/>
    </location>
</feature>
<reference evidence="2" key="1">
    <citation type="submission" date="2019-03" db="EMBL/GenBank/DDBJ databases">
        <title>Lake Tanganyika Metagenome-Assembled Genomes (MAGs).</title>
        <authorList>
            <person name="Tran P."/>
        </authorList>
    </citation>
    <scope>NUCLEOTIDE SEQUENCE</scope>
    <source>
        <strain evidence="2">M_DeepCast_400m_m2_100</strain>
    </source>
</reference>
<dbReference type="SUPFAM" id="SSF53649">
    <property type="entry name" value="Alkaline phosphatase-like"/>
    <property type="match status" value="1"/>
</dbReference>
<evidence type="ECO:0008006" key="4">
    <source>
        <dbReference type="Google" id="ProtNLM"/>
    </source>
</evidence>
<evidence type="ECO:0000256" key="1">
    <source>
        <dbReference type="SAM" id="SignalP"/>
    </source>
</evidence>
<sequence>MPAPGLPAIVLAAVTVSLLAACPAGALPVPAESLRTVVVTIDGIRKSEFVTWNERLLSWIDSTGVYLPLVVNATRGITEPNHAILWGSGDPGQCLNMEGHPAEPMHFELLRRQRGLPITATAVVTGKQHLADATIHSCHPDYGRPYRTTMICATSGGPACLGDQTLMQGPDSLVMQAALAHLAAHDVAWMGINLSEYDFICHDIGLVCCQGDTACYWRRAEDVYREAERLVLDELWPFLGTHPRYAGRTLLIVTTDHGRHDDGVLDGFTGHGHGWLPDSTGCAPTCPGCAEIWAMFAGPGIHIGYEAAGTYTLEDIASTTEFMMSFGNPFQTGVPIAEAMEEGIASGMPAARRRHAMYLE</sequence>
<feature type="signal peptide" evidence="1">
    <location>
        <begin position="1"/>
        <end position="26"/>
    </location>
</feature>